<dbReference type="EMBL" id="RCCE01000006">
    <property type="protein sequence ID" value="RLJ40936.1"/>
    <property type="molecule type" value="Genomic_DNA"/>
</dbReference>
<comment type="caution">
    <text evidence="5">The sequence shown here is derived from an EMBL/GenBank/DDBJ whole genome shotgun (WGS) entry which is preliminary data.</text>
</comment>
<dbReference type="InterPro" id="IPR030830">
    <property type="entry name" value="Myo_inos_IolC"/>
</dbReference>
<name>A0A497VPH6_9RHOB</name>
<dbReference type="PANTHER" id="PTHR43085:SF49">
    <property type="entry name" value="5-DEHYDRO-2-DEOXYGLUCONOKINASE"/>
    <property type="match status" value="1"/>
</dbReference>
<dbReference type="CDD" id="cd01166">
    <property type="entry name" value="KdgK"/>
    <property type="match status" value="1"/>
</dbReference>
<gene>
    <name evidence="5" type="ORF">BCF46_3507</name>
</gene>
<dbReference type="Proteomes" id="UP000269157">
    <property type="component" value="Unassembled WGS sequence"/>
</dbReference>
<comment type="similarity">
    <text evidence="1">Belongs to the carbohydrate kinase PfkB family.</text>
</comment>
<keyword evidence="2" id="KW-0808">Transferase</keyword>
<dbReference type="GO" id="GO:0016301">
    <property type="term" value="F:kinase activity"/>
    <property type="evidence" value="ECO:0007669"/>
    <property type="project" value="UniProtKB-KW"/>
</dbReference>
<evidence type="ECO:0000256" key="2">
    <source>
        <dbReference type="ARBA" id="ARBA00022679"/>
    </source>
</evidence>
<dbReference type="PANTHER" id="PTHR43085">
    <property type="entry name" value="HEXOKINASE FAMILY MEMBER"/>
    <property type="match status" value="1"/>
</dbReference>
<feature type="domain" description="Carbohydrate kinase PfkB" evidence="4">
    <location>
        <begin position="14"/>
        <end position="309"/>
    </location>
</feature>
<dbReference type="InterPro" id="IPR050306">
    <property type="entry name" value="PfkB_Carbo_kinase"/>
</dbReference>
<evidence type="ECO:0000313" key="6">
    <source>
        <dbReference type="Proteomes" id="UP000269157"/>
    </source>
</evidence>
<proteinExistence type="inferred from homology"/>
<evidence type="ECO:0000259" key="4">
    <source>
        <dbReference type="Pfam" id="PF00294"/>
    </source>
</evidence>
<accession>A0A497VPH6</accession>
<evidence type="ECO:0000256" key="3">
    <source>
        <dbReference type="ARBA" id="ARBA00022777"/>
    </source>
</evidence>
<dbReference type="OrthoDB" id="9792663at2"/>
<dbReference type="SUPFAM" id="SSF53613">
    <property type="entry name" value="Ribokinase-like"/>
    <property type="match status" value="1"/>
</dbReference>
<dbReference type="AlphaFoldDB" id="A0A497VPH6"/>
<dbReference type="RefSeq" id="WP_121027333.1">
    <property type="nucleotide sequence ID" value="NZ_RCCE01000006.1"/>
</dbReference>
<dbReference type="InterPro" id="IPR002173">
    <property type="entry name" value="Carboh/pur_kinase_PfkB_CS"/>
</dbReference>
<organism evidence="5 6">
    <name type="scientific">Litoreibacter meonggei</name>
    <dbReference type="NCBI Taxonomy" id="1049199"/>
    <lineage>
        <taxon>Bacteria</taxon>
        <taxon>Pseudomonadati</taxon>
        <taxon>Pseudomonadota</taxon>
        <taxon>Alphaproteobacteria</taxon>
        <taxon>Rhodobacterales</taxon>
        <taxon>Roseobacteraceae</taxon>
        <taxon>Litoreibacter</taxon>
    </lineage>
</organism>
<dbReference type="Gene3D" id="3.40.1190.20">
    <property type="match status" value="1"/>
</dbReference>
<keyword evidence="3 5" id="KW-0418">Kinase</keyword>
<dbReference type="InterPro" id="IPR011611">
    <property type="entry name" value="PfkB_dom"/>
</dbReference>
<sequence length="327" mass="34146">MSALIEGIKANNFIIVGRAGMDFFADPPGTATEDATVFHAGLGGSSANIAAGICKLGGQAALVTRVSDDSIGRYCTNQLAHYGVDGTYVNPVGGEYRNSLAVYESRIEGHQSVIYRNGAADFQMDLADVEAVDYSRFGALITAGTVFAAEPSRSATFHAFSLAKKAGLPIIFDVDYRPYSWPSAEVASDVLSRAAAHCDMIVGNDEEFGFMAGDIAKGLDKARDLSKTSATMVVYKMGPEGAITFANGEEIRTGIYPVEALKPTGAGDSFMAGLVTSLAGGHDLKTAILRGSACASVTVSRPGCAPAMPDTQTLETFLAEHSGPTES</sequence>
<evidence type="ECO:0000313" key="5">
    <source>
        <dbReference type="EMBL" id="RLJ40936.1"/>
    </source>
</evidence>
<dbReference type="InterPro" id="IPR029056">
    <property type="entry name" value="Ribokinase-like"/>
</dbReference>
<protein>
    <submittedName>
        <fullName evidence="5">5-dehydro-2-deoxygluconokinase</fullName>
    </submittedName>
</protein>
<keyword evidence="6" id="KW-1185">Reference proteome</keyword>
<dbReference type="NCBIfam" id="TIGR04382">
    <property type="entry name" value="myo_inos_iolC_N"/>
    <property type="match status" value="1"/>
</dbReference>
<reference evidence="5 6" key="1">
    <citation type="submission" date="2018-10" db="EMBL/GenBank/DDBJ databases">
        <title>Genomic Encyclopedia of Archaeal and Bacterial Type Strains, Phase II (KMG-II): from individual species to whole genera.</title>
        <authorList>
            <person name="Goeker M."/>
        </authorList>
    </citation>
    <scope>NUCLEOTIDE SEQUENCE [LARGE SCALE GENOMIC DNA]</scope>
    <source>
        <strain evidence="5 6">DSM 29466</strain>
    </source>
</reference>
<evidence type="ECO:0000256" key="1">
    <source>
        <dbReference type="ARBA" id="ARBA00010688"/>
    </source>
</evidence>
<dbReference type="PROSITE" id="PS00584">
    <property type="entry name" value="PFKB_KINASES_2"/>
    <property type="match status" value="1"/>
</dbReference>
<dbReference type="Pfam" id="PF00294">
    <property type="entry name" value="PfkB"/>
    <property type="match status" value="1"/>
</dbReference>